<reference evidence="2" key="1">
    <citation type="submission" date="2017-09" db="EMBL/GenBank/DDBJ databases">
        <authorList>
            <person name="Varghese N."/>
            <person name="Submissions S."/>
        </authorList>
    </citation>
    <scope>NUCLEOTIDE SEQUENCE [LARGE SCALE GENOMIC DNA]</scope>
    <source>
        <strain evidence="2">CGMCC 1.12641</strain>
    </source>
</reference>
<dbReference type="Proteomes" id="UP000219193">
    <property type="component" value="Unassembled WGS sequence"/>
</dbReference>
<dbReference type="EMBL" id="OCMF01000001">
    <property type="protein sequence ID" value="SOC79830.1"/>
    <property type="molecule type" value="Genomic_DNA"/>
</dbReference>
<protein>
    <submittedName>
        <fullName evidence="1">Uncharacterized protein</fullName>
    </submittedName>
</protein>
<evidence type="ECO:0000313" key="1">
    <source>
        <dbReference type="EMBL" id="SOC79830.1"/>
    </source>
</evidence>
<sequence length="365" mass="40622">MITITNQPQNPPFNAYNNSIIEFGVDAGVPTVATISTGGHTFEIFPNTSGVFFFDFKSIIKALINGDLFNDSLVATSAAFFFNDSKLFYELTADIEVTLEDGTSQTTQVVYPFLKSAAQVGKQKFNPSDLKLLTSGATEVAHLTYFEGYPFDIAIYSDISRAVTISNVRTGISSSYNFSKGVNRLFVSNGENDNGGFENDIPLHLGVNELEFRIGTQIKFTLFLDKREAECGKLLKWLNPSGGWSYWNFMELHLDNIKTDTLERLTGNYKNISQSTGNISITGKQAEKELELMSGLVNNEERELLDTLLYSPKVYLYTNDLYQPFETLDFIEVELGSGTFSKSSKNKLTSLQVSVILPTLNTQTL</sequence>
<keyword evidence="2" id="KW-1185">Reference proteome</keyword>
<name>A0A285X388_9FLAO</name>
<dbReference type="AlphaFoldDB" id="A0A285X388"/>
<accession>A0A285X388</accession>
<gene>
    <name evidence="1" type="ORF">SAMN06296241_1367</name>
</gene>
<proteinExistence type="predicted"/>
<organism evidence="1 2">
    <name type="scientific">Salinimicrobium sediminis</name>
    <dbReference type="NCBI Taxonomy" id="1343891"/>
    <lineage>
        <taxon>Bacteria</taxon>
        <taxon>Pseudomonadati</taxon>
        <taxon>Bacteroidota</taxon>
        <taxon>Flavobacteriia</taxon>
        <taxon>Flavobacteriales</taxon>
        <taxon>Flavobacteriaceae</taxon>
        <taxon>Salinimicrobium</taxon>
    </lineage>
</organism>
<dbReference type="RefSeq" id="WP_097055533.1">
    <property type="nucleotide sequence ID" value="NZ_OCMF01000001.1"/>
</dbReference>
<evidence type="ECO:0000313" key="2">
    <source>
        <dbReference type="Proteomes" id="UP000219193"/>
    </source>
</evidence>
<dbReference type="OrthoDB" id="1302475at2"/>